<dbReference type="AlphaFoldDB" id="A0A1Y1UDK2"/>
<feature type="domain" description="Matrin-type" evidence="11">
    <location>
        <begin position="4"/>
        <end position="36"/>
    </location>
</feature>
<feature type="compositionally biased region" description="Basic and acidic residues" evidence="10">
    <location>
        <begin position="183"/>
        <end position="192"/>
    </location>
</feature>
<dbReference type="GO" id="GO:0030619">
    <property type="term" value="F:U1 snRNA binding"/>
    <property type="evidence" value="ECO:0007669"/>
    <property type="project" value="UniProtKB-UniRule"/>
</dbReference>
<dbReference type="Gene3D" id="3.30.160.60">
    <property type="entry name" value="Classic Zinc Finger"/>
    <property type="match status" value="1"/>
</dbReference>
<keyword evidence="4 9" id="KW-0862">Zinc</keyword>
<keyword evidence="6 9" id="KW-0539">Nucleus</keyword>
<feature type="compositionally biased region" description="Low complexity" evidence="10">
    <location>
        <begin position="148"/>
        <end position="167"/>
    </location>
</feature>
<dbReference type="GO" id="GO:0008270">
    <property type="term" value="F:zinc ion binding"/>
    <property type="evidence" value="ECO:0007669"/>
    <property type="project" value="UniProtKB-UniRule"/>
</dbReference>
<proteinExistence type="inferred from homology"/>
<dbReference type="InterPro" id="IPR017340">
    <property type="entry name" value="U1_snRNP-C"/>
</dbReference>
<reference evidence="12 13" key="1">
    <citation type="submission" date="2017-03" db="EMBL/GenBank/DDBJ databases">
        <title>Widespread Adenine N6-methylation of Active Genes in Fungi.</title>
        <authorList>
            <consortium name="DOE Joint Genome Institute"/>
            <person name="Mondo S.J."/>
            <person name="Dannebaum R.O."/>
            <person name="Kuo R.C."/>
            <person name="Louie K.B."/>
            <person name="Bewick A.J."/>
            <person name="Labutti K."/>
            <person name="Haridas S."/>
            <person name="Kuo A."/>
            <person name="Salamov A."/>
            <person name="Ahrendt S.R."/>
            <person name="Lau R."/>
            <person name="Bowen B.P."/>
            <person name="Lipzen A."/>
            <person name="Sullivan W."/>
            <person name="Andreopoulos W.B."/>
            <person name="Clum A."/>
            <person name="Lindquist E."/>
            <person name="Daum C."/>
            <person name="Northen T.R."/>
            <person name="Ramamoorthy G."/>
            <person name="Schmitz R.J."/>
            <person name="Gryganskyi A."/>
            <person name="Culley D."/>
            <person name="Magnuson J."/>
            <person name="James T.Y."/>
            <person name="O'Malley M.A."/>
            <person name="Stajich J.E."/>
            <person name="Spatafora J.W."/>
            <person name="Visel A."/>
            <person name="Grigoriev I.V."/>
        </authorList>
    </citation>
    <scope>NUCLEOTIDE SEQUENCE [LARGE SCALE GENOMIC DNA]</scope>
    <source>
        <strain evidence="12 13">NRRL Y-17943</strain>
    </source>
</reference>
<evidence type="ECO:0000256" key="6">
    <source>
        <dbReference type="ARBA" id="ARBA00023242"/>
    </source>
</evidence>
<dbReference type="SUPFAM" id="SSF57667">
    <property type="entry name" value="beta-beta-alpha zinc fingers"/>
    <property type="match status" value="1"/>
</dbReference>
<dbReference type="PANTHER" id="PTHR31148">
    <property type="entry name" value="U1 SMALL NUCLEAR RIBONUCLEOPROTEIN C"/>
    <property type="match status" value="1"/>
</dbReference>
<dbReference type="PANTHER" id="PTHR31148:SF1">
    <property type="entry name" value="U1 SMALL NUCLEAR RIBONUCLEOPROTEIN C"/>
    <property type="match status" value="1"/>
</dbReference>
<keyword evidence="2 9" id="KW-0479">Metal-binding</keyword>
<dbReference type="Proteomes" id="UP000193218">
    <property type="component" value="Unassembled WGS sequence"/>
</dbReference>
<dbReference type="EMBL" id="NBSH01000010">
    <property type="protein sequence ID" value="ORX35604.1"/>
    <property type="molecule type" value="Genomic_DNA"/>
</dbReference>
<dbReference type="GO" id="GO:0000387">
    <property type="term" value="P:spliceosomal snRNP assembly"/>
    <property type="evidence" value="ECO:0007669"/>
    <property type="project" value="UniProtKB-UniRule"/>
</dbReference>
<dbReference type="PIRSF" id="PIRSF037969">
    <property type="entry name" value="U1_snRNP-C"/>
    <property type="match status" value="1"/>
</dbReference>
<dbReference type="FunCoup" id="A0A1Y1UDK2">
    <property type="interactions" value="78"/>
</dbReference>
<dbReference type="Pfam" id="PF06220">
    <property type="entry name" value="zf-U1"/>
    <property type="match status" value="1"/>
</dbReference>
<dbReference type="GeneID" id="33558181"/>
<evidence type="ECO:0000256" key="7">
    <source>
        <dbReference type="ARBA" id="ARBA00023274"/>
    </source>
</evidence>
<dbReference type="GO" id="GO:0005685">
    <property type="term" value="C:U1 snRNP"/>
    <property type="evidence" value="ECO:0007669"/>
    <property type="project" value="UniProtKB-UniRule"/>
</dbReference>
<feature type="region of interest" description="Disordered" evidence="10">
    <location>
        <begin position="89"/>
        <end position="192"/>
    </location>
</feature>
<dbReference type="GO" id="GO:0003729">
    <property type="term" value="F:mRNA binding"/>
    <property type="evidence" value="ECO:0007669"/>
    <property type="project" value="UniProtKB-UniRule"/>
</dbReference>
<comment type="function">
    <text evidence="9">Component of the spliceosomal U1 snRNP, which is essential for recognition of the pre-mRNA 5' splice-site and the subsequent assembly of the spliceosome. U1-C is directly involved in initial 5' splice-site recognition for both constitutive and regulated alternative splicing. The interaction with the 5' splice-site seems to precede base-pairing between the pre-mRNA and the U1 snRNA. Stimulates commitment or early (E) complex formation by stabilizing the base pairing of the 5' end of the U1 snRNA and the 5' splice-site region.</text>
</comment>
<gene>
    <name evidence="12" type="ORF">BD324DRAFT_630824</name>
</gene>
<evidence type="ECO:0000256" key="2">
    <source>
        <dbReference type="ARBA" id="ARBA00022723"/>
    </source>
</evidence>
<dbReference type="InterPro" id="IPR000690">
    <property type="entry name" value="Matrin/U1-C_Znf_C2H2"/>
</dbReference>
<evidence type="ECO:0000313" key="13">
    <source>
        <dbReference type="Proteomes" id="UP000193218"/>
    </source>
</evidence>
<evidence type="ECO:0000313" key="12">
    <source>
        <dbReference type="EMBL" id="ORX35604.1"/>
    </source>
</evidence>
<protein>
    <recommendedName>
        <fullName evidence="9">U1 small nuclear ribonucleoprotein C</fullName>
        <shortName evidence="9">U1 snRNP C</shortName>
        <shortName evidence="9">U1-C</shortName>
        <shortName evidence="9">U1C</shortName>
    </recommendedName>
</protein>
<evidence type="ECO:0000256" key="4">
    <source>
        <dbReference type="ARBA" id="ARBA00022833"/>
    </source>
</evidence>
<feature type="compositionally biased region" description="Pro residues" evidence="10">
    <location>
        <begin position="89"/>
        <end position="100"/>
    </location>
</feature>
<accession>A0A1Y1UDK2</accession>
<name>A0A1Y1UDK2_9TREE</name>
<evidence type="ECO:0000256" key="5">
    <source>
        <dbReference type="ARBA" id="ARBA00022884"/>
    </source>
</evidence>
<evidence type="ECO:0000256" key="3">
    <source>
        <dbReference type="ARBA" id="ARBA00022771"/>
    </source>
</evidence>
<keyword evidence="13" id="KW-1185">Reference proteome</keyword>
<evidence type="ECO:0000256" key="8">
    <source>
        <dbReference type="ARBA" id="ARBA00046357"/>
    </source>
</evidence>
<dbReference type="HAMAP" id="MF_03153">
    <property type="entry name" value="U1_C"/>
    <property type="match status" value="1"/>
</dbReference>
<dbReference type="SMART" id="SM00451">
    <property type="entry name" value="ZnF_U1"/>
    <property type="match status" value="1"/>
</dbReference>
<dbReference type="GO" id="GO:0030627">
    <property type="term" value="F:pre-mRNA 5'-splice site binding"/>
    <property type="evidence" value="ECO:0007669"/>
    <property type="project" value="InterPro"/>
</dbReference>
<dbReference type="GO" id="GO:0000243">
    <property type="term" value="C:commitment complex"/>
    <property type="evidence" value="ECO:0007669"/>
    <property type="project" value="UniProtKB-UniRule"/>
</dbReference>
<dbReference type="InParanoid" id="A0A1Y1UDK2"/>
<dbReference type="InterPro" id="IPR003604">
    <property type="entry name" value="Matrin/U1-like-C_Znf_C2H2"/>
</dbReference>
<evidence type="ECO:0000256" key="10">
    <source>
        <dbReference type="SAM" id="MobiDB-lite"/>
    </source>
</evidence>
<dbReference type="GO" id="GO:0000395">
    <property type="term" value="P:mRNA 5'-splice site recognition"/>
    <property type="evidence" value="ECO:0007669"/>
    <property type="project" value="UniProtKB-UniRule"/>
</dbReference>
<dbReference type="GO" id="GO:0071004">
    <property type="term" value="C:U2-type prespliceosome"/>
    <property type="evidence" value="ECO:0007669"/>
    <property type="project" value="UniProtKB-UniRule"/>
</dbReference>
<organism evidence="12 13">
    <name type="scientific">Kockovaella imperatae</name>
    <dbReference type="NCBI Taxonomy" id="4999"/>
    <lineage>
        <taxon>Eukaryota</taxon>
        <taxon>Fungi</taxon>
        <taxon>Dikarya</taxon>
        <taxon>Basidiomycota</taxon>
        <taxon>Agaricomycotina</taxon>
        <taxon>Tremellomycetes</taxon>
        <taxon>Tremellales</taxon>
        <taxon>Cuniculitremaceae</taxon>
        <taxon>Kockovaella</taxon>
    </lineage>
</organism>
<evidence type="ECO:0000259" key="11">
    <source>
        <dbReference type="PROSITE" id="PS50171"/>
    </source>
</evidence>
<comment type="similarity">
    <text evidence="9">Belongs to the U1 small nuclear ribonucleoprotein C family.</text>
</comment>
<keyword evidence="7 9" id="KW-0687">Ribonucleoprotein</keyword>
<evidence type="ECO:0000256" key="9">
    <source>
        <dbReference type="HAMAP-Rule" id="MF_03153"/>
    </source>
</evidence>
<comment type="caution">
    <text evidence="12">The sequence shown here is derived from an EMBL/GenBank/DDBJ whole genome shotgun (WGS) entry which is preliminary data.</text>
</comment>
<comment type="subunit">
    <text evidence="8">Component of the U1 snRNP. The U1 snRNP is composed of the U1 snRNA and the 7 core Sm proteins SNRPB, SNRPD1, SNRPD2, SNRPD3, SNRPE, SNRPF and SNRPG that assemble in a heptameric protein ring on the Sm site of the small nuclear RNA to form the core snRNP, and at least 3 U1 snRNP-specific proteins SNRNP70/U1-70K, SNRPA/U1-A and SNRPC/U1-C. SNRPC/U1-C interacts with U1 snRNA and the 5' splice-site region of the pre-mRNA. Interacts (via N-terminus) with TIA1 (via C-terminus); thereby promoting spliceosomal U1 snRNP recruitment to 5' splice sites.</text>
</comment>
<comment type="subunit">
    <text evidence="9">U1 snRNP is composed of the 7 core Sm proteins B/B', D1, D2, D3, E, F and G that assemble in a heptameric protein ring on the Sm site of the small nuclear RNA to form the core snRNP, and at least 3 U1 snRNP-specific proteins U1-70K, U1-A and U1-C. U1-C interacts with U1 snRNA and the 5' splice-site region of the pre-mRNA.</text>
</comment>
<dbReference type="InterPro" id="IPR013085">
    <property type="entry name" value="U1-CZ_Znf_C2H2"/>
</dbReference>
<keyword evidence="3 9" id="KW-0863">Zinc-finger</keyword>
<keyword evidence="5 9" id="KW-0694">RNA-binding</keyword>
<comment type="subcellular location">
    <subcellularLocation>
        <location evidence="1 9">Nucleus</location>
    </subcellularLocation>
</comment>
<dbReference type="InterPro" id="IPR036236">
    <property type="entry name" value="Znf_C2H2_sf"/>
</dbReference>
<dbReference type="PROSITE" id="PS50171">
    <property type="entry name" value="ZF_MATRIN"/>
    <property type="match status" value="1"/>
</dbReference>
<dbReference type="OrthoDB" id="76567at2759"/>
<dbReference type="STRING" id="4999.A0A1Y1UDK2"/>
<evidence type="ECO:0000256" key="1">
    <source>
        <dbReference type="ARBA" id="ARBA00004123"/>
    </source>
</evidence>
<dbReference type="RefSeq" id="XP_021869768.1">
    <property type="nucleotide sequence ID" value="XM_022016372.1"/>
</dbReference>
<dbReference type="FunFam" id="3.30.160.60:FF:000059">
    <property type="entry name" value="U1 small nuclear ribonucleoprotein C"/>
    <property type="match status" value="1"/>
</dbReference>
<sequence length="192" mass="20011">MGKYYCDYCDIYLTHDSMNARKAHNTGRNHVSNVRDYFAGLGHDKAQNIIDQIVLSHEGGGRAQMMAAPSMRIGAGFMNPMAAPPMNFPPFPGNAPPPPGGGGYPAQSVPPFRPPFPPNGAAGSMPPFPPPQNMSGPPMGMPPPMGQMPPFSAGPPANGGAPQGSGNFTPQSGPPPAGNPGVHPDRLRMMGM</sequence>